<dbReference type="PANTHER" id="PTHR43537">
    <property type="entry name" value="TRANSCRIPTIONAL REGULATOR, GNTR FAMILY"/>
    <property type="match status" value="1"/>
</dbReference>
<dbReference type="InterPro" id="IPR011711">
    <property type="entry name" value="GntR_C"/>
</dbReference>
<evidence type="ECO:0000256" key="3">
    <source>
        <dbReference type="ARBA" id="ARBA00023163"/>
    </source>
</evidence>
<dbReference type="InterPro" id="IPR008920">
    <property type="entry name" value="TF_FadR/GntR_C"/>
</dbReference>
<dbReference type="InterPro" id="IPR036388">
    <property type="entry name" value="WH-like_DNA-bd_sf"/>
</dbReference>
<dbReference type="Pfam" id="PF00392">
    <property type="entry name" value="GntR"/>
    <property type="match status" value="1"/>
</dbReference>
<evidence type="ECO:0000313" key="6">
    <source>
        <dbReference type="Proteomes" id="UP001058461"/>
    </source>
</evidence>
<dbReference type="Pfam" id="PF07729">
    <property type="entry name" value="FCD"/>
    <property type="match status" value="1"/>
</dbReference>
<feature type="domain" description="HTH gntR-type" evidence="4">
    <location>
        <begin position="11"/>
        <end position="78"/>
    </location>
</feature>
<keyword evidence="6" id="KW-1185">Reference proteome</keyword>
<keyword evidence="1" id="KW-0805">Transcription regulation</keyword>
<accession>A0ABY5HIS9</accession>
<protein>
    <submittedName>
        <fullName evidence="5">GntR family transcriptional regulator</fullName>
    </submittedName>
</protein>
<organism evidence="5 6">
    <name type="scientific">Marinobacterium rhizophilum</name>
    <dbReference type="NCBI Taxonomy" id="420402"/>
    <lineage>
        <taxon>Bacteria</taxon>
        <taxon>Pseudomonadati</taxon>
        <taxon>Pseudomonadota</taxon>
        <taxon>Gammaproteobacteria</taxon>
        <taxon>Oceanospirillales</taxon>
        <taxon>Oceanospirillaceae</taxon>
        <taxon>Marinobacterium</taxon>
    </lineage>
</organism>
<proteinExistence type="predicted"/>
<evidence type="ECO:0000259" key="4">
    <source>
        <dbReference type="PROSITE" id="PS50949"/>
    </source>
</evidence>
<gene>
    <name evidence="5" type="ORF">KDW95_21125</name>
</gene>
<dbReference type="PANTHER" id="PTHR43537:SF24">
    <property type="entry name" value="GLUCONATE OPERON TRANSCRIPTIONAL REPRESSOR"/>
    <property type="match status" value="1"/>
</dbReference>
<dbReference type="SMART" id="SM00895">
    <property type="entry name" value="FCD"/>
    <property type="match status" value="1"/>
</dbReference>
<dbReference type="SUPFAM" id="SSF48008">
    <property type="entry name" value="GntR ligand-binding domain-like"/>
    <property type="match status" value="1"/>
</dbReference>
<keyword evidence="2" id="KW-0238">DNA-binding</keyword>
<dbReference type="RefSeq" id="WP_255853762.1">
    <property type="nucleotide sequence ID" value="NZ_CP073347.1"/>
</dbReference>
<dbReference type="SUPFAM" id="SSF46785">
    <property type="entry name" value="Winged helix' DNA-binding domain"/>
    <property type="match status" value="2"/>
</dbReference>
<dbReference type="Gene3D" id="1.10.10.10">
    <property type="entry name" value="Winged helix-like DNA-binding domain superfamily/Winged helix DNA-binding domain"/>
    <property type="match status" value="2"/>
</dbReference>
<dbReference type="Proteomes" id="UP001058461">
    <property type="component" value="Chromosome"/>
</dbReference>
<dbReference type="InterPro" id="IPR000524">
    <property type="entry name" value="Tscrpt_reg_HTH_GntR"/>
</dbReference>
<sequence length="333" mass="36998">MEKPGKDGSTRPRYMKIRDTLRASLTQGRISPGLVLLEEPIAQVFGTSRAPVRRALELLHDEGLICRFDGRGYLAAQQAEQVEPIRTTLSESSLGLSPATTTVDNRPSADRIFAQVEEAVATCIAFGHFRILETELSEHFGVSRTVTREVLGRLKDRGLVEKNPHTNWVAGPLTARAVAEDYEIRILLEPAALKASAPHLDHRTLLNMRERLQRLLADTQAPTSAAIAAIELDLHEHCLQYANNRKAAAIIRQSQLPVMVNRIFFNTLGASPQEPVLMEHKLVLDHLLHNAIDAAAASLEAHLRSAAERTRRRLKVLSVFPEPELPPYLVRIA</sequence>
<dbReference type="Gene3D" id="1.20.120.530">
    <property type="entry name" value="GntR ligand-binding domain-like"/>
    <property type="match status" value="1"/>
</dbReference>
<dbReference type="SMART" id="SM00345">
    <property type="entry name" value="HTH_GNTR"/>
    <property type="match status" value="2"/>
</dbReference>
<name>A0ABY5HIS9_9GAMM</name>
<reference evidence="5" key="1">
    <citation type="submission" date="2021-04" db="EMBL/GenBank/DDBJ databases">
        <title>Oceanospirillales bacteria with DddD are important DMSP degraders in coastal seawater.</title>
        <authorList>
            <person name="Liu J."/>
        </authorList>
    </citation>
    <scope>NUCLEOTIDE SEQUENCE</scope>
    <source>
        <strain evidence="5">D13-1</strain>
    </source>
</reference>
<evidence type="ECO:0000313" key="5">
    <source>
        <dbReference type="EMBL" id="UTW11722.1"/>
    </source>
</evidence>
<dbReference type="InterPro" id="IPR036390">
    <property type="entry name" value="WH_DNA-bd_sf"/>
</dbReference>
<evidence type="ECO:0000256" key="1">
    <source>
        <dbReference type="ARBA" id="ARBA00023015"/>
    </source>
</evidence>
<dbReference type="PROSITE" id="PS50949">
    <property type="entry name" value="HTH_GNTR"/>
    <property type="match status" value="1"/>
</dbReference>
<dbReference type="EMBL" id="CP073347">
    <property type="protein sequence ID" value="UTW11722.1"/>
    <property type="molecule type" value="Genomic_DNA"/>
</dbReference>
<evidence type="ECO:0000256" key="2">
    <source>
        <dbReference type="ARBA" id="ARBA00023125"/>
    </source>
</evidence>
<keyword evidence="3" id="KW-0804">Transcription</keyword>